<evidence type="ECO:0000313" key="2">
    <source>
        <dbReference type="Proteomes" id="UP000325577"/>
    </source>
</evidence>
<organism evidence="1 2">
    <name type="scientific">Nyssa sinensis</name>
    <dbReference type="NCBI Taxonomy" id="561372"/>
    <lineage>
        <taxon>Eukaryota</taxon>
        <taxon>Viridiplantae</taxon>
        <taxon>Streptophyta</taxon>
        <taxon>Embryophyta</taxon>
        <taxon>Tracheophyta</taxon>
        <taxon>Spermatophyta</taxon>
        <taxon>Magnoliopsida</taxon>
        <taxon>eudicotyledons</taxon>
        <taxon>Gunneridae</taxon>
        <taxon>Pentapetalae</taxon>
        <taxon>asterids</taxon>
        <taxon>Cornales</taxon>
        <taxon>Nyssaceae</taxon>
        <taxon>Nyssa</taxon>
    </lineage>
</organism>
<dbReference type="OrthoDB" id="1190543at2759"/>
<name>A0A5J5BMV8_9ASTE</name>
<dbReference type="Proteomes" id="UP000325577">
    <property type="component" value="Linkage Group LG11"/>
</dbReference>
<dbReference type="EMBL" id="CM018034">
    <property type="protein sequence ID" value="KAA8544068.1"/>
    <property type="molecule type" value="Genomic_DNA"/>
</dbReference>
<dbReference type="AlphaFoldDB" id="A0A5J5BMV8"/>
<evidence type="ECO:0000313" key="1">
    <source>
        <dbReference type="EMBL" id="KAA8544068.1"/>
    </source>
</evidence>
<reference evidence="1 2" key="1">
    <citation type="submission" date="2019-09" db="EMBL/GenBank/DDBJ databases">
        <title>A chromosome-level genome assembly of the Chinese tupelo Nyssa sinensis.</title>
        <authorList>
            <person name="Yang X."/>
            <person name="Kang M."/>
            <person name="Yang Y."/>
            <person name="Xiong H."/>
            <person name="Wang M."/>
            <person name="Zhang Z."/>
            <person name="Wang Z."/>
            <person name="Wu H."/>
            <person name="Ma T."/>
            <person name="Liu J."/>
            <person name="Xi Z."/>
        </authorList>
    </citation>
    <scope>NUCLEOTIDE SEQUENCE [LARGE SCALE GENOMIC DNA]</scope>
    <source>
        <strain evidence="1">J267</strain>
        <tissue evidence="1">Leaf</tissue>
    </source>
</reference>
<proteinExistence type="predicted"/>
<protein>
    <submittedName>
        <fullName evidence="1">Uncharacterized protein</fullName>
    </submittedName>
</protein>
<keyword evidence="2" id="KW-1185">Reference proteome</keyword>
<accession>A0A5J5BMV8</accession>
<sequence length="165" mass="18507">MMLDSHADERSALAVVKPLSPSKFKGLNSNNENKGEMYRPPINEEDLWYNYCKKPRHTKEMCWKLKGKTPFGKNNNTQQRYAPRGRQANIALVDDKPIQDSTSSRSEMGELNKEEIEKLRSLLTLLDKPVGSCSLAYSTPKTLIPSGGFLSPTETSLSLAETKNS</sequence>
<gene>
    <name evidence="1" type="ORF">F0562_021755</name>
</gene>